<dbReference type="SUPFAM" id="SSF56112">
    <property type="entry name" value="Protein kinase-like (PK-like)"/>
    <property type="match status" value="1"/>
</dbReference>
<feature type="non-terminal residue" evidence="1">
    <location>
        <position position="1"/>
    </location>
</feature>
<keyword evidence="2" id="KW-1185">Reference proteome</keyword>
<proteinExistence type="predicted"/>
<reference evidence="1 2" key="1">
    <citation type="submission" date="2014-11" db="EMBL/GenBank/DDBJ databases">
        <title>Genetic blueprint of the zoonotic pathogen Toxocara canis.</title>
        <authorList>
            <person name="Zhu X.-Q."/>
            <person name="Korhonen P.K."/>
            <person name="Cai H."/>
            <person name="Young N.D."/>
            <person name="Nejsum P."/>
            <person name="von Samson-Himmelstjerna G."/>
            <person name="Boag P.R."/>
            <person name="Tan P."/>
            <person name="Li Q."/>
            <person name="Min J."/>
            <person name="Yang Y."/>
            <person name="Wang X."/>
            <person name="Fang X."/>
            <person name="Hall R.S."/>
            <person name="Hofmann A."/>
            <person name="Sternberg P.W."/>
            <person name="Jex A.R."/>
            <person name="Gasser R.B."/>
        </authorList>
    </citation>
    <scope>NUCLEOTIDE SEQUENCE [LARGE SCALE GENOMIC DNA]</scope>
    <source>
        <strain evidence="1">PN_DK_2014</strain>
    </source>
</reference>
<dbReference type="OrthoDB" id="1701745at2759"/>
<evidence type="ECO:0000313" key="2">
    <source>
        <dbReference type="Proteomes" id="UP000031036"/>
    </source>
</evidence>
<gene>
    <name evidence="1" type="primary">CSNK2A2</name>
    <name evidence="1" type="ORF">Tcan_01624</name>
</gene>
<dbReference type="STRING" id="6265.A0A0B2VHW2"/>
<sequence>SHANLNDRFDVFCKQCSVVIAFLKEVLKRLLRVAGRLLWEMAVSILPLFFIRTMCVGIHSMWRCCFDLTIAIISSEISKRILQFYDYSLDMWSVGCVFASLIFKREPFFCGQAGSYCKGVRNGGSFQLHWQTPGRIGPSL</sequence>
<keyword evidence="1" id="KW-0808">Transferase</keyword>
<dbReference type="Gene3D" id="1.10.510.10">
    <property type="entry name" value="Transferase(Phosphotransferase) domain 1"/>
    <property type="match status" value="1"/>
</dbReference>
<dbReference type="InterPro" id="IPR011009">
    <property type="entry name" value="Kinase-like_dom_sf"/>
</dbReference>
<dbReference type="AlphaFoldDB" id="A0A0B2VHW2"/>
<dbReference type="EMBL" id="JPKZ01001601">
    <property type="protein sequence ID" value="KHN81057.1"/>
    <property type="molecule type" value="Genomic_DNA"/>
</dbReference>
<organism evidence="1 2">
    <name type="scientific">Toxocara canis</name>
    <name type="common">Canine roundworm</name>
    <dbReference type="NCBI Taxonomy" id="6265"/>
    <lineage>
        <taxon>Eukaryota</taxon>
        <taxon>Metazoa</taxon>
        <taxon>Ecdysozoa</taxon>
        <taxon>Nematoda</taxon>
        <taxon>Chromadorea</taxon>
        <taxon>Rhabditida</taxon>
        <taxon>Spirurina</taxon>
        <taxon>Ascaridomorpha</taxon>
        <taxon>Ascaridoidea</taxon>
        <taxon>Toxocaridae</taxon>
        <taxon>Toxocara</taxon>
    </lineage>
</organism>
<keyword evidence="1" id="KW-0418">Kinase</keyword>
<accession>A0A0B2VHW2</accession>
<dbReference type="GO" id="GO:0016301">
    <property type="term" value="F:kinase activity"/>
    <property type="evidence" value="ECO:0007669"/>
    <property type="project" value="UniProtKB-KW"/>
</dbReference>
<dbReference type="Proteomes" id="UP000031036">
    <property type="component" value="Unassembled WGS sequence"/>
</dbReference>
<comment type="caution">
    <text evidence="1">The sequence shown here is derived from an EMBL/GenBank/DDBJ whole genome shotgun (WGS) entry which is preliminary data.</text>
</comment>
<name>A0A0B2VHW2_TOXCA</name>
<evidence type="ECO:0000313" key="1">
    <source>
        <dbReference type="EMBL" id="KHN81057.1"/>
    </source>
</evidence>
<protein>
    <submittedName>
        <fullName evidence="1">Casein kinase II subunit alpha</fullName>
    </submittedName>
</protein>